<gene>
    <name evidence="2" type="ORF">GCM10007867_13020</name>
</gene>
<evidence type="ECO:0000259" key="1">
    <source>
        <dbReference type="PROSITE" id="PS51462"/>
    </source>
</evidence>
<keyword evidence="3" id="KW-1185">Reference proteome</keyword>
<evidence type="ECO:0000313" key="2">
    <source>
        <dbReference type="EMBL" id="GLQ62457.1"/>
    </source>
</evidence>
<dbReference type="AlphaFoldDB" id="A0AAV5NDD9"/>
<comment type="caution">
    <text evidence="2">The sequence shown here is derived from an EMBL/GenBank/DDBJ whole genome shotgun (WGS) entry which is preliminary data.</text>
</comment>
<dbReference type="SUPFAM" id="SSF55811">
    <property type="entry name" value="Nudix"/>
    <property type="match status" value="1"/>
</dbReference>
<feature type="domain" description="Nudix hydrolase" evidence="1">
    <location>
        <begin position="106"/>
        <end position="246"/>
    </location>
</feature>
<evidence type="ECO:0000313" key="3">
    <source>
        <dbReference type="Proteomes" id="UP001156614"/>
    </source>
</evidence>
<dbReference type="Gene3D" id="3.90.79.10">
    <property type="entry name" value="Nucleoside Triphosphate Pyrophosphohydrolase"/>
    <property type="match status" value="1"/>
</dbReference>
<dbReference type="PROSITE" id="PS51462">
    <property type="entry name" value="NUDIX"/>
    <property type="match status" value="1"/>
</dbReference>
<dbReference type="Proteomes" id="UP001156614">
    <property type="component" value="Unassembled WGS sequence"/>
</dbReference>
<dbReference type="InterPro" id="IPR015797">
    <property type="entry name" value="NUDIX_hydrolase-like_dom_sf"/>
</dbReference>
<organism evidence="2 3">
    <name type="scientific">Gluconobacter cerinus</name>
    <dbReference type="NCBI Taxonomy" id="38307"/>
    <lineage>
        <taxon>Bacteria</taxon>
        <taxon>Pseudomonadati</taxon>
        <taxon>Pseudomonadota</taxon>
        <taxon>Alphaproteobacteria</taxon>
        <taxon>Acetobacterales</taxon>
        <taxon>Acetobacteraceae</taxon>
        <taxon>Gluconobacter</taxon>
    </lineage>
</organism>
<dbReference type="GO" id="GO:0003824">
    <property type="term" value="F:catalytic activity"/>
    <property type="evidence" value="ECO:0007669"/>
    <property type="project" value="UniProtKB-ARBA"/>
</dbReference>
<sequence length="246" mass="27035">MPHEGMCFPPIVQGSNMPQSLSWPITPLQPDVQVLADRPLPALTTEQEETVSRIWAKALAAYPSLYNGRVFCADEITPARIHGHWSEYRRVLAQMKEPDVYGAHVLRPLAVVGLMFTPDGIVIGRRAETSIYLPGYWQGAPAGNVESRAQESTIDLPAQLLAECEEELGLVPAECRVGPSLLACEHPSSHIVDIGMRIDVSLTFEDLQTRCREQGNAEYGALHLIRPDHTPEGPMVPTLAALLELS</sequence>
<reference evidence="3" key="1">
    <citation type="journal article" date="2019" name="Int. J. Syst. Evol. Microbiol.">
        <title>The Global Catalogue of Microorganisms (GCM) 10K type strain sequencing project: providing services to taxonomists for standard genome sequencing and annotation.</title>
        <authorList>
            <consortium name="The Broad Institute Genomics Platform"/>
            <consortium name="The Broad Institute Genome Sequencing Center for Infectious Disease"/>
            <person name="Wu L."/>
            <person name="Ma J."/>
        </authorList>
    </citation>
    <scope>NUCLEOTIDE SEQUENCE [LARGE SCALE GENOMIC DNA]</scope>
    <source>
        <strain evidence="3">NBRC 3267</strain>
    </source>
</reference>
<protein>
    <recommendedName>
        <fullName evidence="1">Nudix hydrolase domain-containing protein</fullName>
    </recommendedName>
</protein>
<name>A0AAV5NDD9_9PROT</name>
<dbReference type="InterPro" id="IPR000086">
    <property type="entry name" value="NUDIX_hydrolase_dom"/>
</dbReference>
<accession>A0AAV5NDD9</accession>
<dbReference type="EMBL" id="BSNU01000002">
    <property type="protein sequence ID" value="GLQ62457.1"/>
    <property type="molecule type" value="Genomic_DNA"/>
</dbReference>
<proteinExistence type="predicted"/>